<gene>
    <name evidence="1" type="ORF">C1H46_015709</name>
</gene>
<name>A0A540MKD7_MALBA</name>
<comment type="caution">
    <text evidence="1">The sequence shown here is derived from an EMBL/GenBank/DDBJ whole genome shotgun (WGS) entry which is preliminary data.</text>
</comment>
<evidence type="ECO:0000313" key="1">
    <source>
        <dbReference type="EMBL" id="TQD98652.1"/>
    </source>
</evidence>
<evidence type="ECO:0000313" key="2">
    <source>
        <dbReference type="Proteomes" id="UP000315295"/>
    </source>
</evidence>
<accession>A0A540MKD7</accession>
<dbReference type="AlphaFoldDB" id="A0A540MKD7"/>
<dbReference type="Proteomes" id="UP000315295">
    <property type="component" value="Unassembled WGS sequence"/>
</dbReference>
<dbReference type="STRING" id="106549.A0A540MKD7"/>
<keyword evidence="2" id="KW-1185">Reference proteome</keyword>
<reference evidence="1 2" key="1">
    <citation type="journal article" date="2019" name="G3 (Bethesda)">
        <title>Sequencing of a Wild Apple (Malus baccata) Genome Unravels the Differences Between Cultivated and Wild Apple Species Regarding Disease Resistance and Cold Tolerance.</title>
        <authorList>
            <person name="Chen X."/>
        </authorList>
    </citation>
    <scope>NUCLEOTIDE SEQUENCE [LARGE SCALE GENOMIC DNA]</scope>
    <source>
        <strain evidence="2">cv. Shandingzi</strain>
        <tissue evidence="1">Leaves</tissue>
    </source>
</reference>
<evidence type="ECO:0008006" key="3">
    <source>
        <dbReference type="Google" id="ProtNLM"/>
    </source>
</evidence>
<organism evidence="1 2">
    <name type="scientific">Malus baccata</name>
    <name type="common">Siberian crab apple</name>
    <name type="synonym">Pyrus baccata</name>
    <dbReference type="NCBI Taxonomy" id="106549"/>
    <lineage>
        <taxon>Eukaryota</taxon>
        <taxon>Viridiplantae</taxon>
        <taxon>Streptophyta</taxon>
        <taxon>Embryophyta</taxon>
        <taxon>Tracheophyta</taxon>
        <taxon>Spermatophyta</taxon>
        <taxon>Magnoliopsida</taxon>
        <taxon>eudicotyledons</taxon>
        <taxon>Gunneridae</taxon>
        <taxon>Pentapetalae</taxon>
        <taxon>rosids</taxon>
        <taxon>fabids</taxon>
        <taxon>Rosales</taxon>
        <taxon>Rosaceae</taxon>
        <taxon>Amygdaloideae</taxon>
        <taxon>Maleae</taxon>
        <taxon>Malus</taxon>
    </lineage>
</organism>
<sequence>MVVHHHRNGVVLRWSSSSLMGLQFQLQMSWQPSLLSQKHKNGLPPLRLRNLGNFCYLNNILRASPSSSSSVSCLAAANDFNDRRQTTSRSRSSKHHLLRSAACKIPYPSPKFIKKKI</sequence>
<protein>
    <recommendedName>
        <fullName evidence="3">USP domain-containing protein</fullName>
    </recommendedName>
</protein>
<dbReference type="EMBL" id="VIEB01000250">
    <property type="protein sequence ID" value="TQD98652.1"/>
    <property type="molecule type" value="Genomic_DNA"/>
</dbReference>
<proteinExistence type="predicted"/>